<evidence type="ECO:0000256" key="4">
    <source>
        <dbReference type="SAM" id="SignalP"/>
    </source>
</evidence>
<feature type="chain" id="PRO_5030963910" evidence="4">
    <location>
        <begin position="28"/>
        <end position="489"/>
    </location>
</feature>
<evidence type="ECO:0000259" key="5">
    <source>
        <dbReference type="Pfam" id="PF00561"/>
    </source>
</evidence>
<dbReference type="Proteomes" id="UP000568380">
    <property type="component" value="Unassembled WGS sequence"/>
</dbReference>
<dbReference type="PANTHER" id="PTHR43248">
    <property type="entry name" value="2-SUCCINYL-6-HYDROXY-2,4-CYCLOHEXADIENE-1-CARBOXYLATE SYNTHASE"/>
    <property type="match status" value="1"/>
</dbReference>
<evidence type="ECO:0000256" key="1">
    <source>
        <dbReference type="ARBA" id="ARBA00010088"/>
    </source>
</evidence>
<dbReference type="AlphaFoldDB" id="A0A7W7ZX88"/>
<dbReference type="EMBL" id="JACHIN010000001">
    <property type="protein sequence ID" value="MBB5074583.1"/>
    <property type="molecule type" value="Genomic_DNA"/>
</dbReference>
<keyword evidence="8" id="KW-1185">Reference proteome</keyword>
<proteinExistence type="inferred from homology"/>
<dbReference type="InterPro" id="IPR000073">
    <property type="entry name" value="AB_hydrolase_1"/>
</dbReference>
<dbReference type="GO" id="GO:0016787">
    <property type="term" value="F:hydrolase activity"/>
    <property type="evidence" value="ECO:0007669"/>
    <property type="project" value="UniProtKB-KW"/>
</dbReference>
<dbReference type="Pfam" id="PF00561">
    <property type="entry name" value="Abhydrolase_1"/>
    <property type="match status" value="1"/>
</dbReference>
<dbReference type="Gene3D" id="3.40.50.1820">
    <property type="entry name" value="alpha/beta hydrolase"/>
    <property type="match status" value="1"/>
</dbReference>
<evidence type="ECO:0000256" key="2">
    <source>
        <dbReference type="ARBA" id="ARBA00022729"/>
    </source>
</evidence>
<evidence type="ECO:0000259" key="6">
    <source>
        <dbReference type="Pfam" id="PF08386"/>
    </source>
</evidence>
<dbReference type="InterPro" id="IPR051601">
    <property type="entry name" value="Serine_prot/Carboxylest_S33"/>
</dbReference>
<dbReference type="InterPro" id="IPR013595">
    <property type="entry name" value="Pept_S33_TAP-like_C"/>
</dbReference>
<comment type="caution">
    <text evidence="7">The sequence shown here is derived from an EMBL/GenBank/DDBJ whole genome shotgun (WGS) entry which is preliminary data.</text>
</comment>
<dbReference type="PANTHER" id="PTHR43248:SF29">
    <property type="entry name" value="TRIPEPTIDYL AMINOPEPTIDASE"/>
    <property type="match status" value="1"/>
</dbReference>
<feature type="signal peptide" evidence="4">
    <location>
        <begin position="1"/>
        <end position="27"/>
    </location>
</feature>
<dbReference type="InterPro" id="IPR029058">
    <property type="entry name" value="AB_hydrolase_fold"/>
</dbReference>
<dbReference type="SUPFAM" id="SSF53474">
    <property type="entry name" value="alpha/beta-Hydrolases"/>
    <property type="match status" value="1"/>
</dbReference>
<organism evidence="7 8">
    <name type="scientific">Nonomuraea endophytica</name>
    <dbReference type="NCBI Taxonomy" id="714136"/>
    <lineage>
        <taxon>Bacteria</taxon>
        <taxon>Bacillati</taxon>
        <taxon>Actinomycetota</taxon>
        <taxon>Actinomycetes</taxon>
        <taxon>Streptosporangiales</taxon>
        <taxon>Streptosporangiaceae</taxon>
        <taxon>Nonomuraea</taxon>
    </lineage>
</organism>
<protein>
    <submittedName>
        <fullName evidence="7">Pimeloyl-ACP methyl ester carboxylesterase</fullName>
    </submittedName>
</protein>
<evidence type="ECO:0000313" key="8">
    <source>
        <dbReference type="Proteomes" id="UP000568380"/>
    </source>
</evidence>
<reference evidence="7 8" key="1">
    <citation type="submission" date="2020-08" db="EMBL/GenBank/DDBJ databases">
        <title>Genomic Encyclopedia of Type Strains, Phase IV (KMG-IV): sequencing the most valuable type-strain genomes for metagenomic binning, comparative biology and taxonomic classification.</title>
        <authorList>
            <person name="Goeker M."/>
        </authorList>
    </citation>
    <scope>NUCLEOTIDE SEQUENCE [LARGE SCALE GENOMIC DNA]</scope>
    <source>
        <strain evidence="7 8">DSM 45385</strain>
    </source>
</reference>
<accession>A0A7W7ZX88</accession>
<feature type="domain" description="AB hydrolase-1" evidence="5">
    <location>
        <begin position="90"/>
        <end position="275"/>
    </location>
</feature>
<feature type="domain" description="Peptidase S33 tripeptidyl aminopeptidase-like C-terminal" evidence="6">
    <location>
        <begin position="388"/>
        <end position="488"/>
    </location>
</feature>
<keyword evidence="3" id="KW-0378">Hydrolase</keyword>
<gene>
    <name evidence="7" type="ORF">HNR40_000029</name>
</gene>
<name>A0A7W7ZX88_9ACTN</name>
<keyword evidence="2 4" id="KW-0732">Signal</keyword>
<evidence type="ECO:0000256" key="3">
    <source>
        <dbReference type="ARBA" id="ARBA00022801"/>
    </source>
</evidence>
<evidence type="ECO:0000313" key="7">
    <source>
        <dbReference type="EMBL" id="MBB5074583.1"/>
    </source>
</evidence>
<dbReference type="Pfam" id="PF08386">
    <property type="entry name" value="Abhydrolase_4"/>
    <property type="match status" value="1"/>
</dbReference>
<dbReference type="RefSeq" id="WP_184957600.1">
    <property type="nucleotide sequence ID" value="NZ_JACHIN010000001.1"/>
</dbReference>
<comment type="similarity">
    <text evidence="1">Belongs to the peptidase S33 family.</text>
</comment>
<sequence length="489" mass="52102">MPSLPGTLDSMRKLLPVALILAAGCQAAPPAVPQTGQPRTDTSIAWAPCGPRECATLEVPLDHARPQGERITLALTRMPARDPGKRLGSLVFNPGGPGATGLDFPRVLTRAHDTLGERYDLIGYDPRGVGESSPVRCLTKEDLAIAFAADPTPDTDREKDDAFAAARKVATACEKAAGPLLPYLGTRNHARDLDRIRQALGEDKLTAFGLSWGGSLMATYADLFPGKVGRLVLDSPGNPTLSQFEVIRLQMAGTEKGLRRFADACGARADCPIGATGEEVLERFDRFLDRGLPVGELTEPAARLAVLYGLYRPDGWPKLENALAKAYKGDGRPMLEMSAWLAGGSQESGFSNFQDANMAVNCADYTERYGRRDLDRLAAKIAVDSPRFGPSSVWQTLLNCAYWPKSADPHAGRLSGAGAPPILIVGNTGDPDGVYEYASDLAGQLSSARLLTWDGDRHGAYGGKNACVDAAVDAYLLKGALPGPGSRCR</sequence>